<organism evidence="9 10">
    <name type="scientific">Pedobacter insulae</name>
    <dbReference type="NCBI Taxonomy" id="414048"/>
    <lineage>
        <taxon>Bacteria</taxon>
        <taxon>Pseudomonadati</taxon>
        <taxon>Bacteroidota</taxon>
        <taxon>Sphingobacteriia</taxon>
        <taxon>Sphingobacteriales</taxon>
        <taxon>Sphingobacteriaceae</taxon>
        <taxon>Pedobacter</taxon>
    </lineage>
</organism>
<feature type="domain" description="MacB-like periplasmic core" evidence="8">
    <location>
        <begin position="20"/>
        <end position="231"/>
    </location>
</feature>
<sequence>MFKLNLKIALRNIWNHKLTTLIKLIGLIVGLSTVVLLVAYVMFELSFDQHNVNVNEIYRLHSINSKDQKEEINLPSGLAEMLRDEVPEVNKTTMLHSHEVQVKVGENFFKEHLATTENTFFDIFTVPLVIGDSKNLLKEANTLIISEGFAKTAFPKGNAVGQLITLANYPNAYQVVGVMKDLPKASHFRADLITRTGLSKKLNWSGYSSIPQYIQLKKGVSPLVVEQRLKALYGKYKFPKTVKINLMPLSKIHLYSHTGSEMEANSDIKYIYIFSVVAFFILLIAIVNFINLTIAASIKRGKEIGVKKVMGASPRQLRVQFLSESYLYFILAALLALILTHDLIPYLGGKLGVEVSLSGMVNLKTALISLGIIVFAGFVAGLYPAIILSRLMPVKTLKGYTGHTSGKFGFKNILMIFQFCISAFLIICTLAIYTQLNFIRDKNLGFDKEQILVSSFTMFGENYANFKEELQRKADIKSLSLSSFNIGKSFGGSSSWTNDNDTTEYKSDHVYADLNFINTLNIQVVKGRAFSDKFGADMVDYDNVMGTVSSYEAYQKIIAQKPILLNEAAVKALNLTHPVDTVLNFGGLQGKVIGVVADFNGMSLHHKVNPLAINLSLNGMAGYLFVKTNSVNLSSTKAMIEELWKKYFPTIPSELTFLDTHLEQLYQSEMRLGSLFITFAGIAIFLCCIGLFGMVFFEVQQRTKEIAVRKVLGASIRDLLGLLNSSFIKLVILANLLIWPASYYLIREWLNGFYYRADLSYIPFVGALGISLVLTLVTVSLQAIKTIRKSPVKALKYE</sequence>
<name>A0A1I2WK68_9SPHI</name>
<dbReference type="InterPro" id="IPR025857">
    <property type="entry name" value="MacB_PCD"/>
</dbReference>
<feature type="transmembrane region" description="Helical" evidence="6">
    <location>
        <begin position="761"/>
        <end position="784"/>
    </location>
</feature>
<feature type="transmembrane region" description="Helical" evidence="6">
    <location>
        <begin position="413"/>
        <end position="433"/>
    </location>
</feature>
<evidence type="ECO:0000256" key="4">
    <source>
        <dbReference type="ARBA" id="ARBA00022989"/>
    </source>
</evidence>
<evidence type="ECO:0000313" key="9">
    <source>
        <dbReference type="EMBL" id="SFH01703.1"/>
    </source>
</evidence>
<dbReference type="Pfam" id="PF12704">
    <property type="entry name" value="MacB_PCD"/>
    <property type="match status" value="1"/>
</dbReference>
<evidence type="ECO:0000256" key="6">
    <source>
        <dbReference type="SAM" id="Phobius"/>
    </source>
</evidence>
<dbReference type="Pfam" id="PF02687">
    <property type="entry name" value="FtsX"/>
    <property type="match status" value="2"/>
</dbReference>
<evidence type="ECO:0000259" key="8">
    <source>
        <dbReference type="Pfam" id="PF12704"/>
    </source>
</evidence>
<dbReference type="RefSeq" id="WP_090993072.1">
    <property type="nucleotide sequence ID" value="NZ_FOPP01000004.1"/>
</dbReference>
<evidence type="ECO:0000256" key="1">
    <source>
        <dbReference type="ARBA" id="ARBA00004651"/>
    </source>
</evidence>
<keyword evidence="2" id="KW-1003">Cell membrane</keyword>
<evidence type="ECO:0000256" key="5">
    <source>
        <dbReference type="ARBA" id="ARBA00023136"/>
    </source>
</evidence>
<feature type="transmembrane region" description="Helical" evidence="6">
    <location>
        <begin position="270"/>
        <end position="298"/>
    </location>
</feature>
<keyword evidence="5 6" id="KW-0472">Membrane</keyword>
<feature type="transmembrane region" description="Helical" evidence="6">
    <location>
        <begin position="325"/>
        <end position="347"/>
    </location>
</feature>
<feature type="transmembrane region" description="Helical" evidence="6">
    <location>
        <begin position="719"/>
        <end position="741"/>
    </location>
</feature>
<dbReference type="EMBL" id="FOPP01000004">
    <property type="protein sequence ID" value="SFH01703.1"/>
    <property type="molecule type" value="Genomic_DNA"/>
</dbReference>
<feature type="transmembrane region" description="Helical" evidence="6">
    <location>
        <begin position="367"/>
        <end position="392"/>
    </location>
</feature>
<proteinExistence type="predicted"/>
<dbReference type="AlphaFoldDB" id="A0A1I2WK68"/>
<gene>
    <name evidence="9" type="ORF">SAMN04489864_104112</name>
</gene>
<evidence type="ECO:0000259" key="7">
    <source>
        <dbReference type="Pfam" id="PF02687"/>
    </source>
</evidence>
<keyword evidence="10" id="KW-1185">Reference proteome</keyword>
<dbReference type="GO" id="GO:0005886">
    <property type="term" value="C:plasma membrane"/>
    <property type="evidence" value="ECO:0007669"/>
    <property type="project" value="UniProtKB-SubCell"/>
</dbReference>
<keyword evidence="4 6" id="KW-1133">Transmembrane helix</keyword>
<dbReference type="PANTHER" id="PTHR30572:SF18">
    <property type="entry name" value="ABC-TYPE MACROLIDE FAMILY EXPORT SYSTEM PERMEASE COMPONENT 2"/>
    <property type="match status" value="1"/>
</dbReference>
<dbReference type="Proteomes" id="UP000199666">
    <property type="component" value="Unassembled WGS sequence"/>
</dbReference>
<dbReference type="InterPro" id="IPR050250">
    <property type="entry name" value="Macrolide_Exporter_MacB"/>
</dbReference>
<feature type="transmembrane region" description="Helical" evidence="6">
    <location>
        <begin position="675"/>
        <end position="699"/>
    </location>
</feature>
<feature type="domain" description="ABC3 transporter permease C-terminal" evidence="7">
    <location>
        <begin position="678"/>
        <end position="791"/>
    </location>
</feature>
<reference evidence="9 10" key="1">
    <citation type="submission" date="2016-10" db="EMBL/GenBank/DDBJ databases">
        <authorList>
            <person name="de Groot N.N."/>
        </authorList>
    </citation>
    <scope>NUCLEOTIDE SEQUENCE [LARGE SCALE GENOMIC DNA]</scope>
    <source>
        <strain evidence="9 10">DSM 18684</strain>
    </source>
</reference>
<dbReference type="PANTHER" id="PTHR30572">
    <property type="entry name" value="MEMBRANE COMPONENT OF TRANSPORTER-RELATED"/>
    <property type="match status" value="1"/>
</dbReference>
<protein>
    <submittedName>
        <fullName evidence="9">Putative ABC transport system permease protein</fullName>
    </submittedName>
</protein>
<evidence type="ECO:0000256" key="2">
    <source>
        <dbReference type="ARBA" id="ARBA00022475"/>
    </source>
</evidence>
<comment type="subcellular location">
    <subcellularLocation>
        <location evidence="1">Cell membrane</location>
        <topology evidence="1">Multi-pass membrane protein</topology>
    </subcellularLocation>
</comment>
<dbReference type="STRING" id="414048.SAMN04489864_104112"/>
<dbReference type="GO" id="GO:0022857">
    <property type="term" value="F:transmembrane transporter activity"/>
    <property type="evidence" value="ECO:0007669"/>
    <property type="project" value="TreeGrafter"/>
</dbReference>
<dbReference type="OrthoDB" id="727849at2"/>
<feature type="domain" description="ABC3 transporter permease C-terminal" evidence="7">
    <location>
        <begin position="276"/>
        <end position="391"/>
    </location>
</feature>
<dbReference type="InterPro" id="IPR003838">
    <property type="entry name" value="ABC3_permease_C"/>
</dbReference>
<evidence type="ECO:0000313" key="10">
    <source>
        <dbReference type="Proteomes" id="UP000199666"/>
    </source>
</evidence>
<accession>A0A1I2WK68</accession>
<keyword evidence="3 6" id="KW-0812">Transmembrane</keyword>
<feature type="transmembrane region" description="Helical" evidence="6">
    <location>
        <begin position="21"/>
        <end position="43"/>
    </location>
</feature>
<evidence type="ECO:0000256" key="3">
    <source>
        <dbReference type="ARBA" id="ARBA00022692"/>
    </source>
</evidence>